<feature type="region of interest" description="Disordered" evidence="1">
    <location>
        <begin position="1"/>
        <end position="32"/>
    </location>
</feature>
<proteinExistence type="predicted"/>
<feature type="region of interest" description="Disordered" evidence="1">
    <location>
        <begin position="765"/>
        <end position="802"/>
    </location>
</feature>
<protein>
    <submittedName>
        <fullName evidence="2">Uncharacterized protein</fullName>
    </submittedName>
</protein>
<feature type="compositionally biased region" description="Low complexity" evidence="1">
    <location>
        <begin position="255"/>
        <end position="271"/>
    </location>
</feature>
<organism evidence="2 3">
    <name type="scientific">Besnoitia besnoiti</name>
    <name type="common">Apicomplexan protozoan</name>
    <dbReference type="NCBI Taxonomy" id="94643"/>
    <lineage>
        <taxon>Eukaryota</taxon>
        <taxon>Sar</taxon>
        <taxon>Alveolata</taxon>
        <taxon>Apicomplexa</taxon>
        <taxon>Conoidasida</taxon>
        <taxon>Coccidia</taxon>
        <taxon>Eucoccidiorida</taxon>
        <taxon>Eimeriorina</taxon>
        <taxon>Sarcocystidae</taxon>
        <taxon>Besnoitia</taxon>
    </lineage>
</organism>
<feature type="compositionally biased region" description="Pro residues" evidence="1">
    <location>
        <begin position="1868"/>
        <end position="1881"/>
    </location>
</feature>
<evidence type="ECO:0000256" key="1">
    <source>
        <dbReference type="SAM" id="MobiDB-lite"/>
    </source>
</evidence>
<feature type="compositionally biased region" description="Low complexity" evidence="1">
    <location>
        <begin position="3158"/>
        <end position="3173"/>
    </location>
</feature>
<feature type="region of interest" description="Disordered" evidence="1">
    <location>
        <begin position="1032"/>
        <end position="1060"/>
    </location>
</feature>
<feature type="region of interest" description="Disordered" evidence="1">
    <location>
        <begin position="1495"/>
        <end position="1527"/>
    </location>
</feature>
<feature type="region of interest" description="Disordered" evidence="1">
    <location>
        <begin position="61"/>
        <end position="128"/>
    </location>
</feature>
<feature type="region of interest" description="Disordered" evidence="1">
    <location>
        <begin position="2882"/>
        <end position="2918"/>
    </location>
</feature>
<dbReference type="EMBL" id="NWUJ01000004">
    <property type="protein sequence ID" value="PFH35603.1"/>
    <property type="molecule type" value="Genomic_DNA"/>
</dbReference>
<feature type="compositionally biased region" description="Polar residues" evidence="1">
    <location>
        <begin position="3175"/>
        <end position="3193"/>
    </location>
</feature>
<dbReference type="RefSeq" id="XP_029219612.1">
    <property type="nucleotide sequence ID" value="XM_029363689.1"/>
</dbReference>
<feature type="compositionally biased region" description="Polar residues" evidence="1">
    <location>
        <begin position="561"/>
        <end position="571"/>
    </location>
</feature>
<gene>
    <name evidence="2" type="ORF">BESB_052540</name>
</gene>
<feature type="region of interest" description="Disordered" evidence="1">
    <location>
        <begin position="1802"/>
        <end position="1924"/>
    </location>
</feature>
<feature type="compositionally biased region" description="Polar residues" evidence="1">
    <location>
        <begin position="2154"/>
        <end position="2170"/>
    </location>
</feature>
<feature type="region of interest" description="Disordered" evidence="1">
    <location>
        <begin position="1329"/>
        <end position="1381"/>
    </location>
</feature>
<feature type="compositionally biased region" description="Basic and acidic residues" evidence="1">
    <location>
        <begin position="780"/>
        <end position="789"/>
    </location>
</feature>
<feature type="region of interest" description="Disordered" evidence="1">
    <location>
        <begin position="489"/>
        <end position="614"/>
    </location>
</feature>
<feature type="compositionally biased region" description="Basic and acidic residues" evidence="1">
    <location>
        <begin position="1036"/>
        <end position="1051"/>
    </location>
</feature>
<feature type="compositionally biased region" description="Basic and acidic residues" evidence="1">
    <location>
        <begin position="1707"/>
        <end position="1723"/>
    </location>
</feature>
<feature type="region of interest" description="Disordered" evidence="1">
    <location>
        <begin position="213"/>
        <end position="275"/>
    </location>
</feature>
<feature type="compositionally biased region" description="Basic and acidic residues" evidence="1">
    <location>
        <begin position="3092"/>
        <end position="3114"/>
    </location>
</feature>
<feature type="compositionally biased region" description="Low complexity" evidence="1">
    <location>
        <begin position="61"/>
        <end position="76"/>
    </location>
</feature>
<feature type="compositionally biased region" description="Basic and acidic residues" evidence="1">
    <location>
        <begin position="1734"/>
        <end position="1743"/>
    </location>
</feature>
<feature type="compositionally biased region" description="Pro residues" evidence="1">
    <location>
        <begin position="85"/>
        <end position="95"/>
    </location>
</feature>
<feature type="region of interest" description="Disordered" evidence="1">
    <location>
        <begin position="293"/>
        <end position="350"/>
    </location>
</feature>
<feature type="region of interest" description="Disordered" evidence="1">
    <location>
        <begin position="2728"/>
        <end position="2780"/>
    </location>
</feature>
<dbReference type="VEuPathDB" id="ToxoDB:BESB_052540"/>
<feature type="region of interest" description="Disordered" evidence="1">
    <location>
        <begin position="2020"/>
        <end position="2042"/>
    </location>
</feature>
<accession>A0A2A9MIX7</accession>
<feature type="compositionally biased region" description="Polar residues" evidence="1">
    <location>
        <begin position="675"/>
        <end position="688"/>
    </location>
</feature>
<sequence length="3233" mass="335232">MLSPRAPHRTDAGIHGANDSPEGGKKDGGDPFTALDLLYQLHTTGLKLCVDVRNASAIASSTTGSSALASAPSQSSTLNSLRQQSPPPSSHPPEAPASSRSVQPHSESSRQDSQHDASCLATTPPASNGVSPLADGCAARGFESVSAILCIPLKTTSEEALMSVRLATLDSTSNGSTGCGEFALTAQSVTFLGPPQVELLDSATSATDILQQQYVPAENGDEKTKTPNPSGDRAVALTSARQGGPPAGAPHTHTSADISASADQQQQDLASNVGDSVDKEKACSFLDVVKSTQVPSSSPACPPEPSPLRTGAEHSASPSCHTTPSTSHTGARRKSSPGATPLDYPGAAQWKGTDMSLPSVSATVPPLSCGVTNEETVSSVAPGNCSAVLIKGSCGLELLVRLRRRNSESPALTERAEEGPPPGLATPAHDLPAAVVYESLKLLQFYNFRPSALLASVSGPPSASVSPSIARAVSGLQLQALNQGAPRASDINSLAGGSERAAPAVSGSPPFSQEPGPERRAFTETTDPQGRTDQANSKQNGTEPDQAPGEGRVSETCAAAETNQIAGSNTVMGLRAGSAPTSTPSTEALKQLSESQQEARGRAKANQDTPDSAIHDARCSRGCAQRFTNLAAVLRATAGLQASHDELSVRRETDGSCPVNPADARASTAAHAQGLHTSASPSETLSTDVQAREETGAAAAAGSVHSQAAPTPSSGAVLSAAAQRQTPSNQALRGGQAPQSRGGSSTPWPSVDSNEVTTASLLDSAPPAASHEAGQPLKSATEDERRHYESAPIARISPQDPVDASRHRLAAVAAAALSAAVERKQRQAQAERQLAEAAQNAFAFETQATAGGTSGVYCRGVAQRGLPPDNFLPGRASVEGQGGEGSSRGGEDSSHLPCRLSHVERHPPPSRAAPVQRPPCPVVFLGSSQTATEDMDDSQACPQAAETPEESVHSCAELGMHRVPVSLSAGRQAILSRNGTGGPLRREGDSEWASSSLWVQRGLGDLPRMPRMMSVSDAEDEGTLLDVAGCRGSQAADHRSEGEGGSRREASAHSARQTNVAHALRTSPDIVADNLRWPSVLRLRSALLGNAEQAAESAVRGRQARYAPGAQQASAFGRGELAETLYQLCRLSAGNPARGLNGTPERGFQAQDVAGLEKANTAECRTRQAPDAHLHQMPLQTKAAGASTGARPQGSALSAAPRAPVLEHLHYAQAVASLCLNPVDASALLQQLKLLLGGHALPEDPHASTAAAADQRFGVDCKSGCAAEGPTPRTLETASTGKTGKQKSTSRASAANAGLSSGVDESPTSSSASVAALAAAVAAVLEWKKSQATQSSDEKPSTAEGRRGAQGFQSRWQAAEDSKDRKDEAGSENVHRSPEATIGTQAAVNWLKEEPSVTQRGAQKHALLGTVRTLLAPSLTSNSNLAKHMPLQQTLLQLLARHRHDAEEEKKAEEDRTGLRRDSALQEALRHSPAPLENSRSACVAVVASSGLSASSQAPYRDLQTPAAPTRASRAGSGPGTAEGSSELAHGRLEADQPAPLDECKRGAAGGALLPPHAALDAASGADQEIVEATAIAVKAIGRLLTLRSSRRRASVRSAAYRTAPGAATAPERPTEDAAPELFRKQVPRWAQETLPQSHLSSLLPSAPAKELSPPQSAGAPGPVALAATLLTNEALASEGLRLLSRAAASSEAPRAHAAGPACVDSSSRDSQREKGQLRDDRLASTSLASSRASSDREDRTRAAECLSNRPGNPIPGARAASGTPTKTTGLAALRSQGLLLLQQLAKLNGLPEAARSLGPAAAKADRPFSGGSGALSPRAPNASVPASDDDSSAEGAPLQAAATRRSPAAPAPPLSAFDADEEQHTCPAPPPSPAHAPLPAPDGLLDSTILPASARLQQQTTEEDRASSPGELPEDKDEKARELAHQLLHSWQWRSGVAPPGPGDAGVLQMLLQAHESLRRSLASGRSAEARSPGHAENPSEALAASREAGASPRVSCGVARVCEPGEVARLAQAPAAAGAQGGINGSGAPHEGPAGLSGKAARARITNDKQLHGSDINTKSRSKPLNPYAVPFVPRLAVATSAVAEAPAGSPTPSNGVTSELEVRSLANASFASSVSPFQAACASSALHASNTEPGYRTSQLLDSVAPGLSGSREQQGRASTLTGQSDDQTLKLLPDAPREQSLQKRLQTAVAPRGITRPRRLSQAPFVLPEDSQAFLAALRKELASGSEPDEQQGRGALGASTVNAHTPEALGLLSRLSRRRPADMGRHWTEPEREDVHRVRTNSLIEDLLQQEGKLSAESALTQNVMRRLSLLQMKHEFKSSPYVLPFHSPACGTVAGMQGKEVAFLQSAAKNQPSKWGIQAGASESLPPEVNLADGGVHEANSRWTPEQQRMQHQSVAKTATAPGTLLASPEAPHAVPFSSERLSSTLSQARLTLLQLQHHMHAFQQHGEHRPLLQEASALERHPHSSPLPPHVTSSPPFGVHAAPAASRVERQPRGGAPHPSADTAGASRVTGKSTERLLTNSVAARRIMETVDRAALPRGHDALLTKALNRQLASGVSENRPLGSAWPNSFAGDPEVIPQPKRPSDFVRGRELLSARAIAKSAAAARGAGVGTQQGNAPCLGTGGGDQAVGLQRCASRHQSSGGTHAVERDVPAAAKVHDKPSSFANQSHFLQMALLALSRGGVSLSPALLNSLGEAAESPETLLAHLCRLTARTQAGQSVKPVAPFQTGPVVPRHGGGASSKDSHVASGPLCGQGLRKGEGRDSSPALAPLSRDISRGPAATYSKAQLLQLSHPLWRRQRKRLGARSRAENSPSSWDASEDEASRALRQTLPSIEKVNHLPEKPNPGAYHRAPLPAGAPLQGLLAGASGMLPPMRGKLPAEFEGNSQGVRDSSLRPGSLAPAAGEREASVGQLAAVEVAAEAVGRPAAKLAGDAGTGSKAAAERPEGAASCASPAEGTRGSSQPSSASSSPTKEEDPATEMPANHAGANPRSQDSSGREDREQTHGAVRLPGRRGSVPAKEKGKTQKHSRADGVGAQKATHGSNTSKRRGSAAIPTVAKSRLVASEDRHTRFGKCRSASDSARIFAEDEARNKRNHCSDKEDAKEPRNLAAVSARRGHTQEENKRLSHQLHQGGGKRPRGQKAGHSHRRSSGSSQNGASFSSSHQSNDAKTSSACEFSDVPSSVQPENAPKPQENQMRSSANGRSEVGLTEPRKGDGASAPEYQRT</sequence>
<evidence type="ECO:0000313" key="2">
    <source>
        <dbReference type="EMBL" id="PFH35603.1"/>
    </source>
</evidence>
<evidence type="ECO:0000313" key="3">
    <source>
        <dbReference type="Proteomes" id="UP000224006"/>
    </source>
</evidence>
<dbReference type="OrthoDB" id="331989at2759"/>
<feature type="region of interest" description="Disordered" evidence="1">
    <location>
        <begin position="1598"/>
        <end position="1618"/>
    </location>
</feature>
<feature type="compositionally biased region" description="Basic and acidic residues" evidence="1">
    <location>
        <begin position="1336"/>
        <end position="1347"/>
    </location>
</feature>
<dbReference type="KEGG" id="bbes:BESB_052540"/>
<feature type="compositionally biased region" description="Polar residues" evidence="1">
    <location>
        <begin position="579"/>
        <end position="598"/>
    </location>
</feature>
<feature type="region of interest" description="Disordered" evidence="1">
    <location>
        <begin position="1268"/>
        <end position="1309"/>
    </location>
</feature>
<comment type="caution">
    <text evidence="2">The sequence shown here is derived from an EMBL/GenBank/DDBJ whole genome shotgun (WGS) entry which is preliminary data.</text>
</comment>
<feature type="region of interest" description="Disordered" evidence="1">
    <location>
        <begin position="2148"/>
        <end position="2171"/>
    </location>
</feature>
<feature type="region of interest" description="Disordered" evidence="1">
    <location>
        <begin position="2227"/>
        <end position="2247"/>
    </location>
</feature>
<feature type="region of interest" description="Disordered" evidence="1">
    <location>
        <begin position="2933"/>
        <end position="3233"/>
    </location>
</feature>
<dbReference type="GeneID" id="40310183"/>
<feature type="region of interest" description="Disordered" evidence="1">
    <location>
        <begin position="2466"/>
        <end position="2522"/>
    </location>
</feature>
<dbReference type="Proteomes" id="UP000224006">
    <property type="component" value="Chromosome IV"/>
</dbReference>
<feature type="compositionally biased region" description="Polar residues" evidence="1">
    <location>
        <begin position="523"/>
        <end position="543"/>
    </location>
</feature>
<feature type="compositionally biased region" description="Polar residues" evidence="1">
    <location>
        <begin position="3200"/>
        <end position="3210"/>
    </location>
</feature>
<feature type="compositionally biased region" description="Low complexity" evidence="1">
    <location>
        <begin position="1598"/>
        <end position="1611"/>
    </location>
</feature>
<feature type="region of interest" description="Disordered" evidence="1">
    <location>
        <begin position="645"/>
        <end position="753"/>
    </location>
</feature>
<feature type="compositionally biased region" description="Low complexity" evidence="1">
    <location>
        <begin position="2968"/>
        <end position="2978"/>
    </location>
</feature>
<feature type="region of interest" description="Disordered" evidence="1">
    <location>
        <begin position="2809"/>
        <end position="2861"/>
    </location>
</feature>
<name>A0A2A9MIX7_BESBE</name>
<feature type="compositionally biased region" description="Low complexity" evidence="1">
    <location>
        <begin position="314"/>
        <end position="329"/>
    </location>
</feature>
<feature type="compositionally biased region" description="Basic and acidic residues" evidence="1">
    <location>
        <begin position="645"/>
        <end position="654"/>
    </location>
</feature>
<feature type="region of interest" description="Disordered" evidence="1">
    <location>
        <begin position="1961"/>
        <end position="1996"/>
    </location>
</feature>
<feature type="compositionally biased region" description="Polar residues" evidence="1">
    <location>
        <begin position="710"/>
        <end position="753"/>
    </location>
</feature>
<feature type="compositionally biased region" description="Basic and acidic residues" evidence="1">
    <location>
        <begin position="1358"/>
        <end position="1378"/>
    </location>
</feature>
<keyword evidence="3" id="KW-1185">Reference proteome</keyword>
<feature type="compositionally biased region" description="Polar residues" evidence="1">
    <location>
        <begin position="1274"/>
        <end position="1293"/>
    </location>
</feature>
<feature type="compositionally biased region" description="Low complexity" evidence="1">
    <location>
        <begin position="696"/>
        <end position="709"/>
    </location>
</feature>
<feature type="compositionally biased region" description="Basic residues" evidence="1">
    <location>
        <begin position="3141"/>
        <end position="3157"/>
    </location>
</feature>
<feature type="compositionally biased region" description="Low complexity" evidence="1">
    <location>
        <begin position="1724"/>
        <end position="1733"/>
    </location>
</feature>
<reference evidence="2 3" key="1">
    <citation type="submission" date="2017-09" db="EMBL/GenBank/DDBJ databases">
        <title>Genome sequencing of Besnoitia besnoiti strain Bb-Ger1.</title>
        <authorList>
            <person name="Schares G."/>
            <person name="Venepally P."/>
            <person name="Lorenzi H.A."/>
        </authorList>
    </citation>
    <scope>NUCLEOTIDE SEQUENCE [LARGE SCALE GENOMIC DNA]</scope>
    <source>
        <strain evidence="2 3">Bb-Ger1</strain>
    </source>
</reference>
<feature type="region of interest" description="Disordered" evidence="1">
    <location>
        <begin position="1691"/>
        <end position="1766"/>
    </location>
</feature>
<feature type="region of interest" description="Disordered" evidence="1">
    <location>
        <begin position="868"/>
        <end position="920"/>
    </location>
</feature>